<dbReference type="SMART" id="SM00091">
    <property type="entry name" value="PAS"/>
    <property type="match status" value="1"/>
</dbReference>
<reference evidence="12 13" key="1">
    <citation type="submission" date="2019-01" db="EMBL/GenBank/DDBJ databases">
        <title>Geovibrio thiophilus DSM 11263, complete genome.</title>
        <authorList>
            <person name="Spring S."/>
            <person name="Bunk B."/>
            <person name="Sproer C."/>
        </authorList>
    </citation>
    <scope>NUCLEOTIDE SEQUENCE [LARGE SCALE GENOMIC DNA]</scope>
    <source>
        <strain evidence="12 13">DSM 11263</strain>
    </source>
</reference>
<evidence type="ECO:0000256" key="4">
    <source>
        <dbReference type="ARBA" id="ARBA00022679"/>
    </source>
</evidence>
<dbReference type="SUPFAM" id="SSF55874">
    <property type="entry name" value="ATPase domain of HSP90 chaperone/DNA topoisomerase II/histidine kinase"/>
    <property type="match status" value="1"/>
</dbReference>
<dbReference type="SMART" id="SM00387">
    <property type="entry name" value="HATPase_c"/>
    <property type="match status" value="1"/>
</dbReference>
<evidence type="ECO:0000256" key="3">
    <source>
        <dbReference type="ARBA" id="ARBA00022553"/>
    </source>
</evidence>
<keyword evidence="4" id="KW-0808">Transferase</keyword>
<dbReference type="RefSeq" id="WP_128465772.1">
    <property type="nucleotide sequence ID" value="NZ_CP035108.1"/>
</dbReference>
<organism evidence="12 13">
    <name type="scientific">Geovibrio thiophilus</name>
    <dbReference type="NCBI Taxonomy" id="139438"/>
    <lineage>
        <taxon>Bacteria</taxon>
        <taxon>Pseudomonadati</taxon>
        <taxon>Deferribacterota</taxon>
        <taxon>Deferribacteres</taxon>
        <taxon>Deferribacterales</taxon>
        <taxon>Geovibrionaceae</taxon>
        <taxon>Geovibrio</taxon>
    </lineage>
</organism>
<dbReference type="InterPro" id="IPR036890">
    <property type="entry name" value="HATPase_C_sf"/>
</dbReference>
<dbReference type="AlphaFoldDB" id="A0A3R5UWX3"/>
<dbReference type="InterPro" id="IPR000014">
    <property type="entry name" value="PAS"/>
</dbReference>
<dbReference type="CDD" id="cd00130">
    <property type="entry name" value="PAS"/>
    <property type="match status" value="1"/>
</dbReference>
<keyword evidence="6" id="KW-0418">Kinase</keyword>
<proteinExistence type="predicted"/>
<dbReference type="InterPro" id="IPR003594">
    <property type="entry name" value="HATPase_dom"/>
</dbReference>
<keyword evidence="8" id="KW-0843">Virulence</keyword>
<dbReference type="PROSITE" id="PS50113">
    <property type="entry name" value="PAC"/>
    <property type="match status" value="1"/>
</dbReference>
<evidence type="ECO:0000259" key="10">
    <source>
        <dbReference type="PROSITE" id="PS50112"/>
    </source>
</evidence>
<dbReference type="PANTHER" id="PTHR41523:SF8">
    <property type="entry name" value="ETHYLENE RESPONSE SENSOR PROTEIN"/>
    <property type="match status" value="1"/>
</dbReference>
<comment type="catalytic activity">
    <reaction evidence="1">
        <text>ATP + protein L-histidine = ADP + protein N-phospho-L-histidine.</text>
        <dbReference type="EC" id="2.7.13.3"/>
    </reaction>
</comment>
<gene>
    <name evidence="12" type="ORF">EP073_03420</name>
</gene>
<sequence>MREEIRRVRLYSVLLVCIWTGLMAVLWFLQFLEIHNSTKRIAAIMAESAFTKDELYRRWNTSHGGVYVPVSESTKPNPYLSHVQDRDIITDSGKKLTLMNPAYMSRQVFEMAQDTDVIQTHLTSDILINPVNKPDTWEKLALAKLYGGAQEYVSVDSINGEEYLRFMRPFITVEGCLKCHAVQGYKVGEIRGGISVSVPLTRLAFIENNEVILASLTHVFIWAVGLMVLAVGYRRIYGMMYELAENKDKLQDMNEQKTTILSSTGEAILGVDSAGVIVFVNPVVEQITGYSREELLGRPHSVLHRMDKQEEGSDESGCFVYQTIQDGERRKEEQVFSRKDGTCINVAVLAAPIKKAGRVQGAVVSYYDITEQIKNRETIKRSLNEKEILLKEIHHRVKNNLQIISSFLSLQKEASGSKETEDALGEAESRVMAMALLHQSLYRSEDMSVVRLDTYFHSLLDNMRKNMKCIPVEIKEDVEPVSLMIDTIMCCGLIVNELVTNSIKYAFTAESESPEIVFSFRTEGELCIMTVRDNGRGYPEGFDINSLETLGLPIVVNLVKQLGGEHTCGNDGGAWFRVSFKI</sequence>
<feature type="domain" description="PAC" evidence="11">
    <location>
        <begin position="329"/>
        <end position="381"/>
    </location>
</feature>
<dbReference type="Pfam" id="PF02518">
    <property type="entry name" value="HATPase_c"/>
    <property type="match status" value="1"/>
</dbReference>
<dbReference type="Pfam" id="PF11845">
    <property type="entry name" value="Tll0287-like"/>
    <property type="match status" value="1"/>
</dbReference>
<dbReference type="InterPro" id="IPR035965">
    <property type="entry name" value="PAS-like_dom_sf"/>
</dbReference>
<name>A0A3R5UWX3_9BACT</name>
<dbReference type="NCBIfam" id="TIGR00229">
    <property type="entry name" value="sensory_box"/>
    <property type="match status" value="1"/>
</dbReference>
<feature type="transmembrane region" description="Helical" evidence="9">
    <location>
        <begin position="211"/>
        <end position="233"/>
    </location>
</feature>
<dbReference type="GO" id="GO:0005524">
    <property type="term" value="F:ATP binding"/>
    <property type="evidence" value="ECO:0007669"/>
    <property type="project" value="UniProtKB-KW"/>
</dbReference>
<evidence type="ECO:0000313" key="12">
    <source>
        <dbReference type="EMBL" id="QAR32485.1"/>
    </source>
</evidence>
<dbReference type="PANTHER" id="PTHR41523">
    <property type="entry name" value="TWO-COMPONENT SYSTEM SENSOR PROTEIN"/>
    <property type="match status" value="1"/>
</dbReference>
<dbReference type="InterPro" id="IPR021796">
    <property type="entry name" value="Tll0287-like_dom"/>
</dbReference>
<evidence type="ECO:0000313" key="13">
    <source>
        <dbReference type="Proteomes" id="UP000287502"/>
    </source>
</evidence>
<evidence type="ECO:0000256" key="9">
    <source>
        <dbReference type="SAM" id="Phobius"/>
    </source>
</evidence>
<dbReference type="EMBL" id="CP035108">
    <property type="protein sequence ID" value="QAR32485.1"/>
    <property type="molecule type" value="Genomic_DNA"/>
</dbReference>
<keyword evidence="7" id="KW-0067">ATP-binding</keyword>
<keyword evidence="9" id="KW-0472">Membrane</keyword>
<dbReference type="InterPro" id="IPR011495">
    <property type="entry name" value="Sig_transdc_His_kin_sub2_dim/P"/>
</dbReference>
<evidence type="ECO:0000256" key="8">
    <source>
        <dbReference type="ARBA" id="ARBA00023026"/>
    </source>
</evidence>
<protein>
    <recommendedName>
        <fullName evidence="2">histidine kinase</fullName>
        <ecNumber evidence="2">2.7.13.3</ecNumber>
    </recommendedName>
</protein>
<dbReference type="InterPro" id="IPR000700">
    <property type="entry name" value="PAS-assoc_C"/>
</dbReference>
<dbReference type="GO" id="GO:0004673">
    <property type="term" value="F:protein histidine kinase activity"/>
    <property type="evidence" value="ECO:0007669"/>
    <property type="project" value="UniProtKB-EC"/>
</dbReference>
<keyword evidence="9" id="KW-0812">Transmembrane</keyword>
<evidence type="ECO:0000259" key="11">
    <source>
        <dbReference type="PROSITE" id="PS50113"/>
    </source>
</evidence>
<dbReference type="PROSITE" id="PS50112">
    <property type="entry name" value="PAS"/>
    <property type="match status" value="1"/>
</dbReference>
<feature type="domain" description="PAS" evidence="10">
    <location>
        <begin position="253"/>
        <end position="310"/>
    </location>
</feature>
<dbReference type="SUPFAM" id="SSF55785">
    <property type="entry name" value="PYP-like sensor domain (PAS domain)"/>
    <property type="match status" value="1"/>
</dbReference>
<dbReference type="Gene3D" id="3.30.450.20">
    <property type="entry name" value="PAS domain"/>
    <property type="match status" value="1"/>
</dbReference>
<dbReference type="Pfam" id="PF07568">
    <property type="entry name" value="HisKA_2"/>
    <property type="match status" value="1"/>
</dbReference>
<evidence type="ECO:0000256" key="5">
    <source>
        <dbReference type="ARBA" id="ARBA00022741"/>
    </source>
</evidence>
<dbReference type="Proteomes" id="UP000287502">
    <property type="component" value="Chromosome"/>
</dbReference>
<keyword evidence="13" id="KW-1185">Reference proteome</keyword>
<feature type="transmembrane region" description="Helical" evidence="9">
    <location>
        <begin position="12"/>
        <end position="32"/>
    </location>
</feature>
<dbReference type="KEGG" id="gtl:EP073_03420"/>
<evidence type="ECO:0000256" key="7">
    <source>
        <dbReference type="ARBA" id="ARBA00022840"/>
    </source>
</evidence>
<dbReference type="OrthoDB" id="5342108at2"/>
<evidence type="ECO:0000256" key="6">
    <source>
        <dbReference type="ARBA" id="ARBA00022777"/>
    </source>
</evidence>
<dbReference type="Pfam" id="PF13426">
    <property type="entry name" value="PAS_9"/>
    <property type="match status" value="1"/>
</dbReference>
<accession>A0A3R5UWX3</accession>
<dbReference type="EC" id="2.7.13.3" evidence="2"/>
<evidence type="ECO:0000256" key="1">
    <source>
        <dbReference type="ARBA" id="ARBA00000085"/>
    </source>
</evidence>
<keyword evidence="3" id="KW-0597">Phosphoprotein</keyword>
<keyword evidence="5" id="KW-0547">Nucleotide-binding</keyword>
<dbReference type="Gene3D" id="3.30.565.10">
    <property type="entry name" value="Histidine kinase-like ATPase, C-terminal domain"/>
    <property type="match status" value="1"/>
</dbReference>
<keyword evidence="9" id="KW-1133">Transmembrane helix</keyword>
<evidence type="ECO:0000256" key="2">
    <source>
        <dbReference type="ARBA" id="ARBA00012438"/>
    </source>
</evidence>